<gene>
    <name evidence="3" type="ORF">BTO28_15455</name>
</gene>
<dbReference type="GO" id="GO:0005198">
    <property type="term" value="F:structural molecule activity"/>
    <property type="evidence" value="ECO:0007669"/>
    <property type="project" value="InterPro"/>
</dbReference>
<dbReference type="Proteomes" id="UP000188613">
    <property type="component" value="Unassembled WGS sequence"/>
</dbReference>
<keyword evidence="4" id="KW-1185">Reference proteome</keyword>
<dbReference type="PANTHER" id="PTHR42792:SF2">
    <property type="entry name" value="FLAGELLIN"/>
    <property type="match status" value="1"/>
</dbReference>
<dbReference type="RefSeq" id="WP_076767921.1">
    <property type="nucleotide sequence ID" value="NZ_MSFI01000030.1"/>
</dbReference>
<evidence type="ECO:0000259" key="2">
    <source>
        <dbReference type="Pfam" id="PF00669"/>
    </source>
</evidence>
<comment type="caution">
    <text evidence="3">The sequence shown here is derived from an EMBL/GenBank/DDBJ whole genome shotgun (WGS) entry which is preliminary data.</text>
</comment>
<dbReference type="AlphaFoldDB" id="A0A1V2A490"/>
<dbReference type="EMBL" id="MSFI01000030">
    <property type="protein sequence ID" value="OMP65825.1"/>
    <property type="molecule type" value="Genomic_DNA"/>
</dbReference>
<dbReference type="OrthoDB" id="9796789at2"/>
<organism evidence="3 4">
    <name type="scientific">Domibacillus epiphyticus</name>
    <dbReference type="NCBI Taxonomy" id="1714355"/>
    <lineage>
        <taxon>Bacteria</taxon>
        <taxon>Bacillati</taxon>
        <taxon>Bacillota</taxon>
        <taxon>Bacilli</taxon>
        <taxon>Bacillales</taxon>
        <taxon>Bacillaceae</taxon>
        <taxon>Domibacillus</taxon>
    </lineage>
</organism>
<reference evidence="3 4" key="1">
    <citation type="submission" date="2016-12" db="EMBL/GenBank/DDBJ databases">
        <title>Domibacillus sp. SAB 38T whole genome sequencing.</title>
        <authorList>
            <person name="Verma A."/>
            <person name="Ojha A.K."/>
            <person name="Krishnamurthi S."/>
        </authorList>
    </citation>
    <scope>NUCLEOTIDE SEQUENCE [LARGE SCALE GENOMIC DNA]</scope>
    <source>
        <strain evidence="3 4">SAB 38</strain>
    </source>
</reference>
<dbReference type="InterPro" id="IPR001029">
    <property type="entry name" value="Flagellin_N"/>
</dbReference>
<evidence type="ECO:0000313" key="4">
    <source>
        <dbReference type="Proteomes" id="UP000188613"/>
    </source>
</evidence>
<evidence type="ECO:0000313" key="3">
    <source>
        <dbReference type="EMBL" id="OMP65825.1"/>
    </source>
</evidence>
<dbReference type="Gene3D" id="1.20.1330.10">
    <property type="entry name" value="f41 fragment of flagellin, N-terminal domain"/>
    <property type="match status" value="1"/>
</dbReference>
<name>A0A1V2A490_9BACI</name>
<evidence type="ECO:0000256" key="1">
    <source>
        <dbReference type="ARBA" id="ARBA00020110"/>
    </source>
</evidence>
<dbReference type="PANTHER" id="PTHR42792">
    <property type="entry name" value="FLAGELLIN"/>
    <property type="match status" value="1"/>
</dbReference>
<accession>A0A1V2A490</accession>
<proteinExistence type="predicted"/>
<dbReference type="STRING" id="1714355.BTO28_15455"/>
<feature type="domain" description="Flagellin N-terminal" evidence="2">
    <location>
        <begin position="10"/>
        <end position="137"/>
    </location>
</feature>
<dbReference type="Pfam" id="PF00669">
    <property type="entry name" value="Flagellin_N"/>
    <property type="match status" value="1"/>
</dbReference>
<dbReference type="InterPro" id="IPR001492">
    <property type="entry name" value="Flagellin"/>
</dbReference>
<protein>
    <recommendedName>
        <fullName evidence="1">Flagellin</fullName>
    </recommendedName>
</protein>
<dbReference type="GO" id="GO:0009288">
    <property type="term" value="C:bacterial-type flagellum"/>
    <property type="evidence" value="ECO:0007669"/>
    <property type="project" value="InterPro"/>
</dbReference>
<dbReference type="SUPFAM" id="SSF64518">
    <property type="entry name" value="Phase 1 flagellin"/>
    <property type="match status" value="1"/>
</dbReference>
<sequence length="265" mass="29154">MRLQNFTYSMTRYEKNNLQAKKSLEKISTGSQISKASMNPANVAITETIRAQVRGLEQGQRNMQDGLSLLSVADEGLNHVTKQLHRGYELAVMSANDTLTDEDRKKAQMELDEILDTIDDTARNLEFNTINLFGNDKTLHLAGSASGTTISIDLDKVDVDTLGLSAASVYPASAARSLFPKIQDAVTKVTHQLTKIGSYYESIEHELDRSSVLEENLTKGLSLIGDTHVGKEMISLTIAGIRQHADHMLIGDTNEMARGVLSIFK</sequence>